<sequence length="74" mass="8646">RQQAVHRARAFAYDIFDDRARHIHTSADRKLHFARLIGYVPNSPDGPYYSAWHVPVIHLDESAKYCESKVFLHP</sequence>
<keyword evidence="3" id="KW-1185">Reference proteome</keyword>
<protein>
    <submittedName>
        <fullName evidence="2">Uncharacterized protein</fullName>
    </submittedName>
</protein>
<evidence type="ECO:0000313" key="2">
    <source>
        <dbReference type="EMBL" id="KZW01926.1"/>
    </source>
</evidence>
<dbReference type="Proteomes" id="UP000077266">
    <property type="component" value="Unassembled WGS sequence"/>
</dbReference>
<proteinExistence type="predicted"/>
<dbReference type="AlphaFoldDB" id="A0A165PB77"/>
<name>A0A165PB77_EXIGL</name>
<gene>
    <name evidence="1" type="ORF">EXIGLDRAFT_564128</name>
    <name evidence="2" type="ORF">EXIGLDRAFT_593871</name>
</gene>
<organism evidence="2 3">
    <name type="scientific">Exidia glandulosa HHB12029</name>
    <dbReference type="NCBI Taxonomy" id="1314781"/>
    <lineage>
        <taxon>Eukaryota</taxon>
        <taxon>Fungi</taxon>
        <taxon>Dikarya</taxon>
        <taxon>Basidiomycota</taxon>
        <taxon>Agaricomycotina</taxon>
        <taxon>Agaricomycetes</taxon>
        <taxon>Auriculariales</taxon>
        <taxon>Exidiaceae</taxon>
        <taxon>Exidia</taxon>
    </lineage>
</organism>
<accession>A0A165PB77</accession>
<evidence type="ECO:0000313" key="1">
    <source>
        <dbReference type="EMBL" id="KZV84670.1"/>
    </source>
</evidence>
<dbReference type="EMBL" id="KV425891">
    <property type="protein sequence ID" value="KZW01926.1"/>
    <property type="molecule type" value="Genomic_DNA"/>
</dbReference>
<evidence type="ECO:0000313" key="3">
    <source>
        <dbReference type="Proteomes" id="UP000077266"/>
    </source>
</evidence>
<feature type="non-terminal residue" evidence="2">
    <location>
        <position position="74"/>
    </location>
</feature>
<reference evidence="2 3" key="1">
    <citation type="journal article" date="2016" name="Mol. Biol. Evol.">
        <title>Comparative Genomics of Early-Diverging Mushroom-Forming Fungi Provides Insights into the Origins of Lignocellulose Decay Capabilities.</title>
        <authorList>
            <person name="Nagy L.G."/>
            <person name="Riley R."/>
            <person name="Tritt A."/>
            <person name="Adam C."/>
            <person name="Daum C."/>
            <person name="Floudas D."/>
            <person name="Sun H."/>
            <person name="Yadav J.S."/>
            <person name="Pangilinan J."/>
            <person name="Larsson K.H."/>
            <person name="Matsuura K."/>
            <person name="Barry K."/>
            <person name="Labutti K."/>
            <person name="Kuo R."/>
            <person name="Ohm R.A."/>
            <person name="Bhattacharya S.S."/>
            <person name="Shirouzu T."/>
            <person name="Yoshinaga Y."/>
            <person name="Martin F.M."/>
            <person name="Grigoriev I.V."/>
            <person name="Hibbett D.S."/>
        </authorList>
    </citation>
    <scope>NUCLEOTIDE SEQUENCE [LARGE SCALE GENOMIC DNA]</scope>
    <source>
        <strain evidence="2 3">HHB12029</strain>
    </source>
</reference>
<feature type="non-terminal residue" evidence="2">
    <location>
        <position position="1"/>
    </location>
</feature>
<dbReference type="EMBL" id="KV426215">
    <property type="protein sequence ID" value="KZV84670.1"/>
    <property type="molecule type" value="Genomic_DNA"/>
</dbReference>